<dbReference type="SUPFAM" id="SSF46689">
    <property type="entry name" value="Homeodomain-like"/>
    <property type="match status" value="1"/>
</dbReference>
<sequence>MKSSPIILLKFSDLLDAGISAYRNKNFIILEESDAQSDVMLNQFYKTGYFGLMLVEAGESCYSVGDYRYEMEQGDMLFIVPGENFKVHFVSKDFNAKYLFFNTQMVNDAGFNYRSNDIIKSFSNHPSYLIKGNQMFFNRLKNYTVELAHLNDIRNTIFYGNEMIWHLFSLIMYEIEEFFRQTKSTSIPTSREETITTDFYLLVQSYYNKHHDVQFYADQLHISRKYLSKVVKKTMGRTPKDIINHVILIEAKVLLKGRTSNIGLVADLLNFKEPAAFSKFFKKLTLKSPYAYKKEELF</sequence>
<keyword evidence="3" id="KW-0804">Transcription</keyword>
<dbReference type="Pfam" id="PF12833">
    <property type="entry name" value="HTH_18"/>
    <property type="match status" value="1"/>
</dbReference>
<dbReference type="RefSeq" id="WP_133583694.1">
    <property type="nucleotide sequence ID" value="NZ_SNYV01000011.1"/>
</dbReference>
<name>A0A4R6WM92_9SPHI</name>
<protein>
    <submittedName>
        <fullName evidence="5">AraC-like DNA-binding protein</fullName>
    </submittedName>
</protein>
<evidence type="ECO:0000256" key="2">
    <source>
        <dbReference type="ARBA" id="ARBA00023125"/>
    </source>
</evidence>
<dbReference type="SMART" id="SM00342">
    <property type="entry name" value="HTH_ARAC"/>
    <property type="match status" value="1"/>
</dbReference>
<evidence type="ECO:0000313" key="5">
    <source>
        <dbReference type="EMBL" id="TDQ79938.1"/>
    </source>
</evidence>
<accession>A0A4R6WM92</accession>
<dbReference type="InterPro" id="IPR037923">
    <property type="entry name" value="HTH-like"/>
</dbReference>
<evidence type="ECO:0000256" key="1">
    <source>
        <dbReference type="ARBA" id="ARBA00023015"/>
    </source>
</evidence>
<gene>
    <name evidence="5" type="ORF">CLV99_1392</name>
</gene>
<organism evidence="5 6">
    <name type="scientific">Sphingobacterium yanglingense</name>
    <dbReference type="NCBI Taxonomy" id="1437280"/>
    <lineage>
        <taxon>Bacteria</taxon>
        <taxon>Pseudomonadati</taxon>
        <taxon>Bacteroidota</taxon>
        <taxon>Sphingobacteriia</taxon>
        <taxon>Sphingobacteriales</taxon>
        <taxon>Sphingobacteriaceae</taxon>
        <taxon>Sphingobacterium</taxon>
    </lineage>
</organism>
<dbReference type="AlphaFoldDB" id="A0A4R6WM92"/>
<reference evidence="5 6" key="1">
    <citation type="submission" date="2019-03" db="EMBL/GenBank/DDBJ databases">
        <title>Genomic Encyclopedia of Archaeal and Bacterial Type Strains, Phase II (KMG-II): from individual species to whole genera.</title>
        <authorList>
            <person name="Goeker M."/>
        </authorList>
    </citation>
    <scope>NUCLEOTIDE SEQUENCE [LARGE SCALE GENOMIC DNA]</scope>
    <source>
        <strain evidence="5 6">DSM 28353</strain>
    </source>
</reference>
<keyword evidence="1" id="KW-0805">Transcription regulation</keyword>
<evidence type="ECO:0000259" key="4">
    <source>
        <dbReference type="PROSITE" id="PS01124"/>
    </source>
</evidence>
<feature type="domain" description="HTH araC/xylS-type" evidence="4">
    <location>
        <begin position="197"/>
        <end position="295"/>
    </location>
</feature>
<dbReference type="Proteomes" id="UP000295292">
    <property type="component" value="Unassembled WGS sequence"/>
</dbReference>
<dbReference type="InterPro" id="IPR018060">
    <property type="entry name" value="HTH_AraC"/>
</dbReference>
<dbReference type="InterPro" id="IPR009057">
    <property type="entry name" value="Homeodomain-like_sf"/>
</dbReference>
<dbReference type="GO" id="GO:0043565">
    <property type="term" value="F:sequence-specific DNA binding"/>
    <property type="evidence" value="ECO:0007669"/>
    <property type="project" value="InterPro"/>
</dbReference>
<proteinExistence type="predicted"/>
<evidence type="ECO:0000313" key="6">
    <source>
        <dbReference type="Proteomes" id="UP000295292"/>
    </source>
</evidence>
<dbReference type="PROSITE" id="PS01124">
    <property type="entry name" value="HTH_ARAC_FAMILY_2"/>
    <property type="match status" value="1"/>
</dbReference>
<dbReference type="PANTHER" id="PTHR43280">
    <property type="entry name" value="ARAC-FAMILY TRANSCRIPTIONAL REGULATOR"/>
    <property type="match status" value="1"/>
</dbReference>
<dbReference type="GO" id="GO:0003700">
    <property type="term" value="F:DNA-binding transcription factor activity"/>
    <property type="evidence" value="ECO:0007669"/>
    <property type="project" value="InterPro"/>
</dbReference>
<dbReference type="EMBL" id="SNYV01000011">
    <property type="protein sequence ID" value="TDQ79938.1"/>
    <property type="molecule type" value="Genomic_DNA"/>
</dbReference>
<comment type="caution">
    <text evidence="5">The sequence shown here is derived from an EMBL/GenBank/DDBJ whole genome shotgun (WGS) entry which is preliminary data.</text>
</comment>
<evidence type="ECO:0000256" key="3">
    <source>
        <dbReference type="ARBA" id="ARBA00023163"/>
    </source>
</evidence>
<dbReference type="OrthoDB" id="1007667at2"/>
<dbReference type="Gene3D" id="1.10.10.60">
    <property type="entry name" value="Homeodomain-like"/>
    <property type="match status" value="1"/>
</dbReference>
<keyword evidence="2 5" id="KW-0238">DNA-binding</keyword>
<dbReference type="SUPFAM" id="SSF51215">
    <property type="entry name" value="Regulatory protein AraC"/>
    <property type="match status" value="1"/>
</dbReference>
<keyword evidence="6" id="KW-1185">Reference proteome</keyword>
<dbReference type="PANTHER" id="PTHR43280:SF32">
    <property type="entry name" value="TRANSCRIPTIONAL REGULATORY PROTEIN"/>
    <property type="match status" value="1"/>
</dbReference>